<dbReference type="AlphaFoldDB" id="A0A7M7T7N7"/>
<evidence type="ECO:0000256" key="4">
    <source>
        <dbReference type="ARBA" id="ARBA00022833"/>
    </source>
</evidence>
<evidence type="ECO:0000256" key="6">
    <source>
        <dbReference type="SAM" id="MobiDB-lite"/>
    </source>
</evidence>
<dbReference type="Proteomes" id="UP000002358">
    <property type="component" value="Chromosome 2"/>
</dbReference>
<dbReference type="InterPro" id="IPR012337">
    <property type="entry name" value="RNaseH-like_sf"/>
</dbReference>
<evidence type="ECO:0000256" key="2">
    <source>
        <dbReference type="ARBA" id="ARBA00022723"/>
    </source>
</evidence>
<dbReference type="SUPFAM" id="SSF53098">
    <property type="entry name" value="Ribonuclease H-like"/>
    <property type="match status" value="1"/>
</dbReference>
<evidence type="ECO:0000256" key="5">
    <source>
        <dbReference type="ARBA" id="ARBA00023242"/>
    </source>
</evidence>
<dbReference type="GO" id="GO:0008270">
    <property type="term" value="F:zinc ion binding"/>
    <property type="evidence" value="ECO:0007669"/>
    <property type="project" value="UniProtKB-KW"/>
</dbReference>
<keyword evidence="9" id="KW-1185">Reference proteome</keyword>
<accession>A0A7M7T7N7</accession>
<name>A0A7M7T7N7_NASVI</name>
<reference evidence="8" key="1">
    <citation type="submission" date="2021-01" db="UniProtKB">
        <authorList>
            <consortium name="EnsemblMetazoa"/>
        </authorList>
    </citation>
    <scope>IDENTIFICATION</scope>
</reference>
<feature type="region of interest" description="Disordered" evidence="6">
    <location>
        <begin position="792"/>
        <end position="815"/>
    </location>
</feature>
<dbReference type="PANTHER" id="PTHR46481:SF10">
    <property type="entry name" value="ZINC FINGER BED DOMAIN-CONTAINING PROTEIN 39"/>
    <property type="match status" value="1"/>
</dbReference>
<protein>
    <recommendedName>
        <fullName evidence="7">DUF659 domain-containing protein</fullName>
    </recommendedName>
</protein>
<keyword evidence="2" id="KW-0479">Metal-binding</keyword>
<dbReference type="KEGG" id="nvi:100117507"/>
<evidence type="ECO:0000313" key="9">
    <source>
        <dbReference type="Proteomes" id="UP000002358"/>
    </source>
</evidence>
<keyword evidence="5" id="KW-0539">Nucleus</keyword>
<feature type="domain" description="DUF659" evidence="7">
    <location>
        <begin position="313"/>
        <end position="463"/>
    </location>
</feature>
<dbReference type="OrthoDB" id="7674361at2759"/>
<dbReference type="SUPFAM" id="SSF140996">
    <property type="entry name" value="Hermes dimerisation domain"/>
    <property type="match status" value="1"/>
</dbReference>
<comment type="subcellular location">
    <subcellularLocation>
        <location evidence="1">Nucleus</location>
    </subcellularLocation>
</comment>
<gene>
    <name evidence="8" type="primary">100117507</name>
</gene>
<sequence length="844" mass="96563">MKLKKILDTSFTLQPKEPNQKLEIYKCKYCGQTYARHITRMSIHLLKCSGCPGAVRELLEEKVKGKILESSKHGFNKKGQVRNLKKILEENFLLQPRDGTQKLDIFKCKHCEQRYARNASRMSLHLQKCQDCPDEVKESLEMNVKGNIVHKVSRKLIPKKLLESSFILQPKEPNQKLQTFKCKYCGQIYARHSTRMSMHLQKCIGCPGSIKESLIEKSKFRRINMKRRNSESEDIVSDDDHNASMMQMTSDNMFYNETTAESNYIDKMTKQRQKYCEELLAKAIYASNAPVSIVDNEHWRTLLNTLSPAFQLPTQHQLSTTLLEATYESVKKSVDQKVRDAISIGLQCSYRSNARNEGIIHFVLNTPDPVLYKSISLSTNVEDENLYMEKISEVIDEVGADRVLGVCLDSISTCENLWELLQQKYEEHNIAFYNCSSQTLNRLLKDISDLPTVSVLLKNASTVIKEIKQSHILSALFSEAQKANAEKDQSIVSLKLPGTNRWNSLVCFDSLIENKENIQMLAFSSKADKYINKLTKELIADEEFWTKVSSYVKLVRPIIKWIAHLDDEEAKISEVPEVFADLEQHFITEFQESSLVLITLEESNQILKRFKTLASAVLQPIHFAANILNPIFKGEHLSPGEFAQGTEIISKLSAKFGMPEDDILVDFANYNSCKGVWSVNFAKKSMALMPPSTWWKGFFKNSFLTKIAAAILDLPSTSLATTDRPTKRNSLKDDPTGKIMYINQNLRLLDPKRNDKNNKCQDPEETQEKIDDDLIMEDMEVYNEEIEEVLVEDPEETMEESEEITGDSEDIREENGEEQNAGLYIQIVNDAGETFYVQQSSVQL</sequence>
<dbReference type="GO" id="GO:0005634">
    <property type="term" value="C:nucleus"/>
    <property type="evidence" value="ECO:0007669"/>
    <property type="project" value="UniProtKB-SubCell"/>
</dbReference>
<dbReference type="Pfam" id="PF04937">
    <property type="entry name" value="DUF659"/>
    <property type="match status" value="1"/>
</dbReference>
<evidence type="ECO:0000259" key="7">
    <source>
        <dbReference type="Pfam" id="PF04937"/>
    </source>
</evidence>
<dbReference type="EnsemblMetazoa" id="XM_008211203">
    <property type="protein sequence ID" value="XP_008209425"/>
    <property type="gene ID" value="LOC100117507"/>
</dbReference>
<evidence type="ECO:0000256" key="3">
    <source>
        <dbReference type="ARBA" id="ARBA00022771"/>
    </source>
</evidence>
<organism evidence="8 9">
    <name type="scientific">Nasonia vitripennis</name>
    <name type="common">Parasitic wasp</name>
    <dbReference type="NCBI Taxonomy" id="7425"/>
    <lineage>
        <taxon>Eukaryota</taxon>
        <taxon>Metazoa</taxon>
        <taxon>Ecdysozoa</taxon>
        <taxon>Arthropoda</taxon>
        <taxon>Hexapoda</taxon>
        <taxon>Insecta</taxon>
        <taxon>Pterygota</taxon>
        <taxon>Neoptera</taxon>
        <taxon>Endopterygota</taxon>
        <taxon>Hymenoptera</taxon>
        <taxon>Apocrita</taxon>
        <taxon>Proctotrupomorpha</taxon>
        <taxon>Chalcidoidea</taxon>
        <taxon>Pteromalidae</taxon>
        <taxon>Pteromalinae</taxon>
        <taxon>Nasonia</taxon>
    </lineage>
</organism>
<dbReference type="OMA" id="RWNMQLH"/>
<evidence type="ECO:0000313" key="8">
    <source>
        <dbReference type="EnsemblMetazoa" id="XP_031780487"/>
    </source>
</evidence>
<dbReference type="EnsemblMetazoa" id="XM_031924627">
    <property type="protein sequence ID" value="XP_031780487"/>
    <property type="gene ID" value="LOC100117507"/>
</dbReference>
<dbReference type="InterPro" id="IPR052035">
    <property type="entry name" value="ZnF_BED_domain_contain"/>
</dbReference>
<evidence type="ECO:0000256" key="1">
    <source>
        <dbReference type="ARBA" id="ARBA00004123"/>
    </source>
</evidence>
<dbReference type="InParanoid" id="A0A7M7T7N7"/>
<dbReference type="PANTHER" id="PTHR46481">
    <property type="entry name" value="ZINC FINGER BED DOMAIN-CONTAINING PROTEIN 4"/>
    <property type="match status" value="1"/>
</dbReference>
<keyword evidence="4" id="KW-0862">Zinc</keyword>
<proteinExistence type="predicted"/>
<keyword evidence="3" id="KW-0863">Zinc-finger</keyword>
<dbReference type="InterPro" id="IPR007021">
    <property type="entry name" value="DUF659"/>
</dbReference>